<comment type="function">
    <text evidence="7">Binds to the 23S rRNA.</text>
</comment>
<sequence length="158" mass="17449">MKVILLKDVAKLGRKGEIKDVSDGYARNFLILKNLAALATLGNVQKIETEQKSKKAQKERAHDEFHNLKAALAEKGIVIKKKAYKSRQPDGQASKLYAAISSKEIIEGLKALGFLLPANLKEEMIKFDAPIKTTGKHEAKILLGNEEIKLQILCEPSA</sequence>
<evidence type="ECO:0000259" key="8">
    <source>
        <dbReference type="PROSITE" id="PS00651"/>
    </source>
</evidence>
<reference evidence="9 10" key="1">
    <citation type="journal article" date="2016" name="Nat. Commun.">
        <title>Thousands of microbial genomes shed light on interconnected biogeochemical processes in an aquifer system.</title>
        <authorList>
            <person name="Anantharaman K."/>
            <person name="Brown C.T."/>
            <person name="Hug L.A."/>
            <person name="Sharon I."/>
            <person name="Castelle C.J."/>
            <person name="Probst A.J."/>
            <person name="Thomas B.C."/>
            <person name="Singh A."/>
            <person name="Wilkins M.J."/>
            <person name="Karaoz U."/>
            <person name="Brodie E.L."/>
            <person name="Williams K.H."/>
            <person name="Hubbard S.S."/>
            <person name="Banfield J.F."/>
        </authorList>
    </citation>
    <scope>NUCLEOTIDE SEQUENCE [LARGE SCALE GENOMIC DNA]</scope>
</reference>
<dbReference type="HAMAP" id="MF_00503">
    <property type="entry name" value="Ribosomal_bL9"/>
    <property type="match status" value="1"/>
</dbReference>
<evidence type="ECO:0000256" key="4">
    <source>
        <dbReference type="ARBA" id="ARBA00022980"/>
    </source>
</evidence>
<dbReference type="SUPFAM" id="SSF55658">
    <property type="entry name" value="L9 N-domain-like"/>
    <property type="match status" value="1"/>
</dbReference>
<dbReference type="Gene3D" id="3.10.430.100">
    <property type="entry name" value="Ribosomal protein L9, C-terminal domain"/>
    <property type="match status" value="1"/>
</dbReference>
<dbReference type="NCBIfam" id="TIGR00158">
    <property type="entry name" value="L9"/>
    <property type="match status" value="1"/>
</dbReference>
<dbReference type="AlphaFoldDB" id="A0A1F5VEI6"/>
<dbReference type="GO" id="GO:1990904">
    <property type="term" value="C:ribonucleoprotein complex"/>
    <property type="evidence" value="ECO:0007669"/>
    <property type="project" value="UniProtKB-KW"/>
</dbReference>
<comment type="caution">
    <text evidence="9">The sequence shown here is derived from an EMBL/GenBank/DDBJ whole genome shotgun (WGS) entry which is preliminary data.</text>
</comment>
<name>A0A1F5VEI6_9BACT</name>
<dbReference type="Gene3D" id="3.40.5.10">
    <property type="entry name" value="Ribosomal protein L9, N-terminal domain"/>
    <property type="match status" value="1"/>
</dbReference>
<accession>A0A1F5VEI6</accession>
<evidence type="ECO:0000256" key="7">
    <source>
        <dbReference type="HAMAP-Rule" id="MF_00503"/>
    </source>
</evidence>
<evidence type="ECO:0000256" key="1">
    <source>
        <dbReference type="ARBA" id="ARBA00010605"/>
    </source>
</evidence>
<feature type="domain" description="Ribosomal protein L9" evidence="8">
    <location>
        <begin position="13"/>
        <end position="40"/>
    </location>
</feature>
<dbReference type="Pfam" id="PF03948">
    <property type="entry name" value="Ribosomal_L9_C"/>
    <property type="match status" value="1"/>
</dbReference>
<dbReference type="InterPro" id="IPR036935">
    <property type="entry name" value="Ribosomal_bL9_N_sf"/>
</dbReference>
<comment type="similarity">
    <text evidence="1 7">Belongs to the bacterial ribosomal protein bL9 family.</text>
</comment>
<dbReference type="InterPro" id="IPR020069">
    <property type="entry name" value="Ribosomal_bL9_C"/>
</dbReference>
<proteinExistence type="inferred from homology"/>
<dbReference type="Proteomes" id="UP000179251">
    <property type="component" value="Unassembled WGS sequence"/>
</dbReference>
<dbReference type="PROSITE" id="PS00651">
    <property type="entry name" value="RIBOSOMAL_L9"/>
    <property type="match status" value="1"/>
</dbReference>
<dbReference type="Pfam" id="PF01281">
    <property type="entry name" value="Ribosomal_L9_N"/>
    <property type="match status" value="1"/>
</dbReference>
<evidence type="ECO:0000256" key="3">
    <source>
        <dbReference type="ARBA" id="ARBA00022884"/>
    </source>
</evidence>
<evidence type="ECO:0000313" key="10">
    <source>
        <dbReference type="Proteomes" id="UP000179251"/>
    </source>
</evidence>
<dbReference type="GO" id="GO:0006412">
    <property type="term" value="P:translation"/>
    <property type="evidence" value="ECO:0007669"/>
    <property type="project" value="UniProtKB-UniRule"/>
</dbReference>
<evidence type="ECO:0000256" key="6">
    <source>
        <dbReference type="ARBA" id="ARBA00035292"/>
    </source>
</evidence>
<protein>
    <recommendedName>
        <fullName evidence="6 7">Large ribosomal subunit protein bL9</fullName>
    </recommendedName>
</protein>
<dbReference type="FunFam" id="3.40.5.10:FF:000002">
    <property type="entry name" value="50S ribosomal protein L9"/>
    <property type="match status" value="1"/>
</dbReference>
<dbReference type="EMBL" id="MFHD01000026">
    <property type="protein sequence ID" value="OGF61750.1"/>
    <property type="molecule type" value="Genomic_DNA"/>
</dbReference>
<dbReference type="STRING" id="1798325.A2834_00920"/>
<keyword evidence="3 7" id="KW-0694">RNA-binding</keyword>
<dbReference type="InterPro" id="IPR020594">
    <property type="entry name" value="Ribosomal_bL9_bac/chp"/>
</dbReference>
<dbReference type="InterPro" id="IPR009027">
    <property type="entry name" value="Ribosomal_bL9/RNase_H1_N"/>
</dbReference>
<evidence type="ECO:0000256" key="5">
    <source>
        <dbReference type="ARBA" id="ARBA00023274"/>
    </source>
</evidence>
<keyword evidence="5 7" id="KW-0687">Ribonucleoprotein</keyword>
<dbReference type="SUPFAM" id="SSF55653">
    <property type="entry name" value="Ribosomal protein L9 C-domain"/>
    <property type="match status" value="1"/>
</dbReference>
<evidence type="ECO:0000313" key="9">
    <source>
        <dbReference type="EMBL" id="OGF61750.1"/>
    </source>
</evidence>
<keyword evidence="4 7" id="KW-0689">Ribosomal protein</keyword>
<dbReference type="InterPro" id="IPR020070">
    <property type="entry name" value="Ribosomal_bL9_N"/>
</dbReference>
<dbReference type="GO" id="GO:0005840">
    <property type="term" value="C:ribosome"/>
    <property type="evidence" value="ECO:0007669"/>
    <property type="project" value="UniProtKB-KW"/>
</dbReference>
<keyword evidence="2 7" id="KW-0699">rRNA-binding</keyword>
<dbReference type="GO" id="GO:0019843">
    <property type="term" value="F:rRNA binding"/>
    <property type="evidence" value="ECO:0007669"/>
    <property type="project" value="UniProtKB-UniRule"/>
</dbReference>
<dbReference type="InterPro" id="IPR000244">
    <property type="entry name" value="Ribosomal_bL9"/>
</dbReference>
<dbReference type="InterPro" id="IPR036791">
    <property type="entry name" value="Ribosomal_bL9_C_sf"/>
</dbReference>
<dbReference type="GO" id="GO:0003735">
    <property type="term" value="F:structural constituent of ribosome"/>
    <property type="evidence" value="ECO:0007669"/>
    <property type="project" value="InterPro"/>
</dbReference>
<evidence type="ECO:0000256" key="2">
    <source>
        <dbReference type="ARBA" id="ARBA00022730"/>
    </source>
</evidence>
<organism evidence="9 10">
    <name type="scientific">Candidatus Giovannonibacteria bacterium RIFCSPHIGHO2_01_FULL_45_23</name>
    <dbReference type="NCBI Taxonomy" id="1798325"/>
    <lineage>
        <taxon>Bacteria</taxon>
        <taxon>Candidatus Giovannoniibacteriota</taxon>
    </lineage>
</organism>
<dbReference type="PANTHER" id="PTHR21368">
    <property type="entry name" value="50S RIBOSOMAL PROTEIN L9"/>
    <property type="match status" value="1"/>
</dbReference>
<gene>
    <name evidence="7" type="primary">rplI</name>
    <name evidence="9" type="ORF">A2834_00920</name>
</gene>